<evidence type="ECO:0000259" key="5">
    <source>
        <dbReference type="PROSITE" id="PS01124"/>
    </source>
</evidence>
<evidence type="ECO:0000256" key="4">
    <source>
        <dbReference type="ARBA" id="ARBA00023163"/>
    </source>
</evidence>
<dbReference type="GO" id="GO:0003700">
    <property type="term" value="F:DNA-binding transcription factor activity"/>
    <property type="evidence" value="ECO:0007669"/>
    <property type="project" value="InterPro"/>
</dbReference>
<gene>
    <name evidence="6" type="ORF">JCM7686_pAMI4p283</name>
</gene>
<dbReference type="Pfam" id="PF12833">
    <property type="entry name" value="HTH_18"/>
    <property type="match status" value="1"/>
</dbReference>
<dbReference type="FunFam" id="1.10.10.60:FF:000132">
    <property type="entry name" value="AraC family transcriptional regulator"/>
    <property type="match status" value="1"/>
</dbReference>
<proteinExistence type="predicted"/>
<accession>S5YHN1</accession>
<keyword evidence="1" id="KW-0678">Repressor</keyword>
<keyword evidence="6" id="KW-0614">Plasmid</keyword>
<dbReference type="PANTHER" id="PTHR11019:SF199">
    <property type="entry name" value="HTH-TYPE TRANSCRIPTIONAL REGULATOR NIMR"/>
    <property type="match status" value="1"/>
</dbReference>
<evidence type="ECO:0000256" key="2">
    <source>
        <dbReference type="ARBA" id="ARBA00023015"/>
    </source>
</evidence>
<feature type="domain" description="HTH araC/xylS-type" evidence="5">
    <location>
        <begin position="187"/>
        <end position="284"/>
    </location>
</feature>
<evidence type="ECO:0000256" key="1">
    <source>
        <dbReference type="ARBA" id="ARBA00022491"/>
    </source>
</evidence>
<dbReference type="SUPFAM" id="SSF46689">
    <property type="entry name" value="Homeodomain-like"/>
    <property type="match status" value="1"/>
</dbReference>
<dbReference type="InterPro" id="IPR011051">
    <property type="entry name" value="RmlC_Cupin_sf"/>
</dbReference>
<dbReference type="PROSITE" id="PS01124">
    <property type="entry name" value="HTH_ARAC_FAMILY_2"/>
    <property type="match status" value="1"/>
</dbReference>
<dbReference type="PATRIC" id="fig|1367847.3.peg.3928"/>
<reference evidence="6 7" key="1">
    <citation type="journal article" date="2014" name="BMC Genomics">
        <title>Architecture and functions of a multipartite genome of the methylotrophic bacterium Paracoccus aminophilus JCM 7686, containing primary and secondary chromids.</title>
        <authorList>
            <person name="Dziewit L."/>
            <person name="Czarnecki J."/>
            <person name="Wibberg D."/>
            <person name="Radlinska M."/>
            <person name="Mrozek P."/>
            <person name="Szymczak M."/>
            <person name="Schluter A."/>
            <person name="Puhler A."/>
            <person name="Bartosik D."/>
        </authorList>
    </citation>
    <scope>NUCLEOTIDE SEQUENCE [LARGE SCALE GENOMIC DNA]</scope>
    <source>
        <strain evidence="6">JCM 7686</strain>
        <plasmid evidence="7">Plasmid pAMI4</plasmid>
    </source>
</reference>
<dbReference type="InterPro" id="IPR009057">
    <property type="entry name" value="Homeodomain-like_sf"/>
</dbReference>
<dbReference type="HOGENOM" id="CLU_000445_87_0_5"/>
<dbReference type="CDD" id="cd06124">
    <property type="entry name" value="cupin_NimR-like_N"/>
    <property type="match status" value="1"/>
</dbReference>
<evidence type="ECO:0000313" key="7">
    <source>
        <dbReference type="Proteomes" id="UP000015480"/>
    </source>
</evidence>
<geneLocation type="plasmid" evidence="6 7">
    <name>pAMI4</name>
</geneLocation>
<dbReference type="SMART" id="SM00342">
    <property type="entry name" value="HTH_ARAC"/>
    <property type="match status" value="1"/>
</dbReference>
<dbReference type="KEGG" id="pami:JCM7686_pAMI4p283"/>
<organism evidence="6 7">
    <name type="scientific">Paracoccus aminophilus JCM 7686</name>
    <dbReference type="NCBI Taxonomy" id="1367847"/>
    <lineage>
        <taxon>Bacteria</taxon>
        <taxon>Pseudomonadati</taxon>
        <taxon>Pseudomonadota</taxon>
        <taxon>Alphaproteobacteria</taxon>
        <taxon>Rhodobacterales</taxon>
        <taxon>Paracoccaceae</taxon>
        <taxon>Paracoccus</taxon>
    </lineage>
</organism>
<dbReference type="InterPro" id="IPR014710">
    <property type="entry name" value="RmlC-like_jellyroll"/>
</dbReference>
<dbReference type="SUPFAM" id="SSF51182">
    <property type="entry name" value="RmlC-like cupins"/>
    <property type="match status" value="1"/>
</dbReference>
<dbReference type="InterPro" id="IPR018060">
    <property type="entry name" value="HTH_AraC"/>
</dbReference>
<sequence length="296" mass="32034">MPDLPPDMAPMRPIATRRFDPDASARPVIALRLDFRDYAREVPVHRHQKGQLVMALHGAVTCRLTEGWWLVPPEAGVWIPGGLDHSNLATANARLVYLFVAPDAPDGPEQALPAEACTLALSPMLREMILHLAAQSQKDATETVTDPATDPAADPATARLIGVILDNLHAAPRQNLHLPVSAHPRIREIAAALTETPSDRRKLGDWARAVAMSERSLARLFESETGLAFGQWRRQLHLLIALRALAGGASVQHVAEELGYASVTAFITMFRKSLGTTPARYFSRTGGGARPGATAP</sequence>
<dbReference type="PANTHER" id="PTHR11019">
    <property type="entry name" value="HTH-TYPE TRANSCRIPTIONAL REGULATOR NIMR"/>
    <property type="match status" value="1"/>
</dbReference>
<keyword evidence="2" id="KW-0805">Transcription regulation</keyword>
<protein>
    <submittedName>
        <fullName evidence="6">Transcriptional regulator, AraC family</fullName>
    </submittedName>
</protein>
<name>S5YHN1_PARAH</name>
<dbReference type="GO" id="GO:0043565">
    <property type="term" value="F:sequence-specific DNA binding"/>
    <property type="evidence" value="ECO:0007669"/>
    <property type="project" value="InterPro"/>
</dbReference>
<evidence type="ECO:0000313" key="6">
    <source>
        <dbReference type="EMBL" id="AGT10973.1"/>
    </source>
</evidence>
<dbReference type="Gene3D" id="1.10.10.60">
    <property type="entry name" value="Homeodomain-like"/>
    <property type="match status" value="1"/>
</dbReference>
<dbReference type="AlphaFoldDB" id="S5YHN1"/>
<dbReference type="eggNOG" id="COG2207">
    <property type="taxonomic scope" value="Bacteria"/>
</dbReference>
<dbReference type="Gene3D" id="2.60.120.10">
    <property type="entry name" value="Jelly Rolls"/>
    <property type="match status" value="1"/>
</dbReference>
<keyword evidence="4" id="KW-0804">Transcription</keyword>
<keyword evidence="7" id="KW-1185">Reference proteome</keyword>
<keyword evidence="3" id="KW-0238">DNA-binding</keyword>
<dbReference type="EMBL" id="CP006652">
    <property type="protein sequence ID" value="AGT10973.1"/>
    <property type="molecule type" value="Genomic_DNA"/>
</dbReference>
<dbReference type="Proteomes" id="UP000015480">
    <property type="component" value="Plasmid pAMI4"/>
</dbReference>
<evidence type="ECO:0000256" key="3">
    <source>
        <dbReference type="ARBA" id="ARBA00023125"/>
    </source>
</evidence>